<comment type="caution">
    <text evidence="2">The sequence shown here is derived from an EMBL/GenBank/DDBJ whole genome shotgun (WGS) entry which is preliminary data.</text>
</comment>
<feature type="compositionally biased region" description="Acidic residues" evidence="1">
    <location>
        <begin position="224"/>
        <end position="235"/>
    </location>
</feature>
<dbReference type="OrthoDB" id="163114at2157"/>
<protein>
    <submittedName>
        <fullName evidence="2">Uncharacterized protein</fullName>
    </submittedName>
</protein>
<organism evidence="2 3">
    <name type="scientific">Natronorubrum tibetense GA33</name>
    <dbReference type="NCBI Taxonomy" id="1114856"/>
    <lineage>
        <taxon>Archaea</taxon>
        <taxon>Methanobacteriati</taxon>
        <taxon>Methanobacteriota</taxon>
        <taxon>Stenosarchaea group</taxon>
        <taxon>Halobacteria</taxon>
        <taxon>Halobacteriales</taxon>
        <taxon>Natrialbaceae</taxon>
        <taxon>Natronorubrum</taxon>
    </lineage>
</organism>
<dbReference type="STRING" id="1114856.GCA_000383975_02762"/>
<dbReference type="Proteomes" id="UP000011599">
    <property type="component" value="Unassembled WGS sequence"/>
</dbReference>
<dbReference type="InterPro" id="IPR006311">
    <property type="entry name" value="TAT_signal"/>
</dbReference>
<sequence length="372" mass="41931">MSRNTTRAIDRRRVIQALGAGGAIALAGCLGGDDETADDANGDDEEVNDDEEEINGDEEETDLASLDPTPEGESLSEDDIHALVDLFDDQPMNEDQHEVEGDDREYTPRHVWMWVSDENLIGLHFNEPNPEDATELDYITIGQKGLFTEESQPSEEFSHFHKHTADGWEDGHGGETGDEGYWLTHIAVREIEYPFHDEPIEPQVDYGFMPTPPEEGSEGHETDWEAPDGGEGDLSDDQRDALIEIFDDHWTNEDQQEAPHGTPAHLWKWVSEETFLLLHFDEPAVEEADNLIYFGIGQRGQFTSDDIPAGQADEFTHFHKHEADSWDAGHGGQDAEQWGAWLVHHATRDHEMPWGEVEVGIDREFMPTEPPQ</sequence>
<dbReference type="RefSeq" id="WP_006090171.1">
    <property type="nucleotide sequence ID" value="NZ_AOHW01000033.1"/>
</dbReference>
<reference evidence="2 3" key="1">
    <citation type="journal article" date="2014" name="PLoS Genet.">
        <title>Phylogenetically driven sequencing of extremely halophilic archaea reveals strategies for static and dynamic osmo-response.</title>
        <authorList>
            <person name="Becker E.A."/>
            <person name="Seitzer P.M."/>
            <person name="Tritt A."/>
            <person name="Larsen D."/>
            <person name="Krusor M."/>
            <person name="Yao A.I."/>
            <person name="Wu D."/>
            <person name="Madern D."/>
            <person name="Eisen J.A."/>
            <person name="Darling A.E."/>
            <person name="Facciotti M.T."/>
        </authorList>
    </citation>
    <scope>NUCLEOTIDE SEQUENCE [LARGE SCALE GENOMIC DNA]</scope>
    <source>
        <strain evidence="2 3">GA33</strain>
    </source>
</reference>
<accession>L9VST8</accession>
<name>L9VST8_9EURY</name>
<dbReference type="AlphaFoldDB" id="L9VST8"/>
<dbReference type="PATRIC" id="fig|1114856.3.peg.2434"/>
<proteinExistence type="predicted"/>
<feature type="region of interest" description="Disordered" evidence="1">
    <location>
        <begin position="28"/>
        <end position="75"/>
    </location>
</feature>
<feature type="compositionally biased region" description="Acidic residues" evidence="1">
    <location>
        <begin position="32"/>
        <end position="62"/>
    </location>
</feature>
<dbReference type="EMBL" id="AOHW01000033">
    <property type="protein sequence ID" value="ELY40234.1"/>
    <property type="molecule type" value="Genomic_DNA"/>
</dbReference>
<evidence type="ECO:0000256" key="1">
    <source>
        <dbReference type="SAM" id="MobiDB-lite"/>
    </source>
</evidence>
<dbReference type="PROSITE" id="PS51257">
    <property type="entry name" value="PROKAR_LIPOPROTEIN"/>
    <property type="match status" value="1"/>
</dbReference>
<evidence type="ECO:0000313" key="2">
    <source>
        <dbReference type="EMBL" id="ELY40234.1"/>
    </source>
</evidence>
<dbReference type="eggNOG" id="arCOG07538">
    <property type="taxonomic scope" value="Archaea"/>
</dbReference>
<feature type="region of interest" description="Disordered" evidence="1">
    <location>
        <begin position="200"/>
        <end position="236"/>
    </location>
</feature>
<evidence type="ECO:0000313" key="3">
    <source>
        <dbReference type="Proteomes" id="UP000011599"/>
    </source>
</evidence>
<keyword evidence="3" id="KW-1185">Reference proteome</keyword>
<dbReference type="PROSITE" id="PS51318">
    <property type="entry name" value="TAT"/>
    <property type="match status" value="1"/>
</dbReference>
<gene>
    <name evidence="2" type="ORF">C496_11687</name>
</gene>